<accession>A0A3D9R0K1</accession>
<keyword evidence="1" id="KW-0378">Hydrolase</keyword>
<dbReference type="InterPro" id="IPR017853">
    <property type="entry name" value="GH"/>
</dbReference>
<dbReference type="Gene3D" id="3.20.20.70">
    <property type="entry name" value="Aldolase class I"/>
    <property type="match status" value="1"/>
</dbReference>
<dbReference type="RefSeq" id="WP_116192078.1">
    <property type="nucleotide sequence ID" value="NZ_QTTN01000046.1"/>
</dbReference>
<dbReference type="GO" id="GO:0016052">
    <property type="term" value="P:carbohydrate catabolic process"/>
    <property type="evidence" value="ECO:0007669"/>
    <property type="project" value="InterPro"/>
</dbReference>
<proteinExistence type="predicted"/>
<dbReference type="CDD" id="cd14791">
    <property type="entry name" value="GH36"/>
    <property type="match status" value="1"/>
</dbReference>
<dbReference type="GO" id="GO:0004557">
    <property type="term" value="F:alpha-galactosidase activity"/>
    <property type="evidence" value="ECO:0007669"/>
    <property type="project" value="InterPro"/>
</dbReference>
<name>A0A3D9R0K1_9BACL</name>
<dbReference type="InterPro" id="IPR050985">
    <property type="entry name" value="Alpha-glycosidase_related"/>
</dbReference>
<keyword evidence="4" id="KW-1185">Reference proteome</keyword>
<keyword evidence="2" id="KW-0326">Glycosidase</keyword>
<gene>
    <name evidence="3" type="ORF">A8990_14623</name>
</gene>
<dbReference type="InterPro" id="IPR013785">
    <property type="entry name" value="Aldolase_TIM"/>
</dbReference>
<dbReference type="AlphaFoldDB" id="A0A3D9R0K1"/>
<dbReference type="PANTHER" id="PTHR43053">
    <property type="entry name" value="GLYCOSIDASE FAMILY 31"/>
    <property type="match status" value="1"/>
</dbReference>
<sequence length="587" mass="66571">MVEPILELGNDHVLIEYDCSLGTFDVKDVAAGAFVMGGVHSGFTEAGSDGGGIAWATGSDTYISSELDDATMSLRIKHLVKPGITLTQHFTLGEASEDGYLLLQLTVENESVEPLRIEELRSMQLGEQGYLQIGSDPMRCLVYTDPYYKIPAAVREVFDGFDSRMFHKAHSQGIQYLERDYETPWHSTFDGVIKDPLTGYGAVFGYTTCRRFLPQIAFTYNKEIDRDVFRDFTLLTRCEGRGCEPGETLEAETCYLYLGYDIERAQEQYADLIASSMGAVKLDRPVSGWCSWHYAFFQVTEDDVERNLRFAAEHPEVFTPEPGGFEYILIDYGWQQTIGSPAVNKEQFPRGMKRMADMIREAGFRPGIWIAPFWIEADAEIVTTHPEYLLHHADGSLALGPRTFKHPYAYRLDLSHPGAQQYVLDQLTQLIHEWGYALIKMDFLEVATVSLTENRSQFRYHSDDRTSIEILRDMCKKMQALADAANNDIWLSPCGSPVMALCGIFKTNFVAEDAIIRFIPDRIHMHGGVKAFAQTLALRRYYQDRIWTNNYESVILRARDHTRKHALTSPLQGWPAASCSMATSFRR</sequence>
<evidence type="ECO:0000256" key="1">
    <source>
        <dbReference type="ARBA" id="ARBA00022801"/>
    </source>
</evidence>
<dbReference type="Pfam" id="PF02065">
    <property type="entry name" value="Melibiase"/>
    <property type="match status" value="1"/>
</dbReference>
<reference evidence="3 4" key="1">
    <citation type="submission" date="2018-08" db="EMBL/GenBank/DDBJ databases">
        <title>Genomic Encyclopedia of Type Strains, Phase III (KMG-III): the genomes of soil and plant-associated and newly described type strains.</title>
        <authorList>
            <person name="Whitman W."/>
        </authorList>
    </citation>
    <scope>NUCLEOTIDE SEQUENCE [LARGE SCALE GENOMIC DNA]</scope>
    <source>
        <strain evidence="3 4">CGMCC 1.10966</strain>
    </source>
</reference>
<dbReference type="PANTHER" id="PTHR43053:SF3">
    <property type="entry name" value="ALPHA-GALACTOSIDASE C-RELATED"/>
    <property type="match status" value="1"/>
</dbReference>
<evidence type="ECO:0000313" key="3">
    <source>
        <dbReference type="EMBL" id="REE66971.1"/>
    </source>
</evidence>
<organism evidence="3 4">
    <name type="scientific">Paenibacillus taihuensis</name>
    <dbReference type="NCBI Taxonomy" id="1156355"/>
    <lineage>
        <taxon>Bacteria</taxon>
        <taxon>Bacillati</taxon>
        <taxon>Bacillota</taxon>
        <taxon>Bacilli</taxon>
        <taxon>Bacillales</taxon>
        <taxon>Paenibacillaceae</taxon>
        <taxon>Paenibacillus</taxon>
    </lineage>
</organism>
<dbReference type="SUPFAM" id="SSF51445">
    <property type="entry name" value="(Trans)glycosidases"/>
    <property type="match status" value="1"/>
</dbReference>
<protein>
    <submittedName>
        <fullName evidence="3">Melibiase</fullName>
    </submittedName>
</protein>
<dbReference type="EMBL" id="QTTN01000046">
    <property type="protein sequence ID" value="REE66971.1"/>
    <property type="molecule type" value="Genomic_DNA"/>
</dbReference>
<evidence type="ECO:0000313" key="4">
    <source>
        <dbReference type="Proteomes" id="UP000256304"/>
    </source>
</evidence>
<evidence type="ECO:0000256" key="2">
    <source>
        <dbReference type="ARBA" id="ARBA00023295"/>
    </source>
</evidence>
<dbReference type="InterPro" id="IPR002252">
    <property type="entry name" value="Glyco_hydro_36"/>
</dbReference>
<dbReference type="OrthoDB" id="9758822at2"/>
<dbReference type="Proteomes" id="UP000256304">
    <property type="component" value="Unassembled WGS sequence"/>
</dbReference>
<comment type="caution">
    <text evidence="3">The sequence shown here is derived from an EMBL/GenBank/DDBJ whole genome shotgun (WGS) entry which is preliminary data.</text>
</comment>